<proteinExistence type="predicted"/>
<name>A0A5J4V770_9EUKA</name>
<evidence type="ECO:0000313" key="2">
    <source>
        <dbReference type="Proteomes" id="UP000324800"/>
    </source>
</evidence>
<accession>A0A5J4V770</accession>
<reference evidence="1 2" key="1">
    <citation type="submission" date="2019-03" db="EMBL/GenBank/DDBJ databases">
        <title>Single cell metagenomics reveals metabolic interactions within the superorganism composed of flagellate Streblomastix strix and complex community of Bacteroidetes bacteria on its surface.</title>
        <authorList>
            <person name="Treitli S.C."/>
            <person name="Kolisko M."/>
            <person name="Husnik F."/>
            <person name="Keeling P."/>
            <person name="Hampl V."/>
        </authorList>
    </citation>
    <scope>NUCLEOTIDE SEQUENCE [LARGE SCALE GENOMIC DNA]</scope>
    <source>
        <strain evidence="1">ST1C</strain>
    </source>
</reference>
<feature type="non-terminal residue" evidence="1">
    <location>
        <position position="23"/>
    </location>
</feature>
<evidence type="ECO:0000313" key="1">
    <source>
        <dbReference type="EMBL" id="KAA6378659.1"/>
    </source>
</evidence>
<sequence>MGNECPFPAFKYTYLPPAAICWS</sequence>
<dbReference type="Proteomes" id="UP000324800">
    <property type="component" value="Unassembled WGS sequence"/>
</dbReference>
<dbReference type="EMBL" id="SNRW01009002">
    <property type="protein sequence ID" value="KAA6378659.1"/>
    <property type="molecule type" value="Genomic_DNA"/>
</dbReference>
<dbReference type="AlphaFoldDB" id="A0A5J4V770"/>
<organism evidence="1 2">
    <name type="scientific">Streblomastix strix</name>
    <dbReference type="NCBI Taxonomy" id="222440"/>
    <lineage>
        <taxon>Eukaryota</taxon>
        <taxon>Metamonada</taxon>
        <taxon>Preaxostyla</taxon>
        <taxon>Oxymonadida</taxon>
        <taxon>Streblomastigidae</taxon>
        <taxon>Streblomastix</taxon>
    </lineage>
</organism>
<comment type="caution">
    <text evidence="1">The sequence shown here is derived from an EMBL/GenBank/DDBJ whole genome shotgun (WGS) entry which is preliminary data.</text>
</comment>
<protein>
    <submittedName>
        <fullName evidence="1">Uncharacterized protein</fullName>
    </submittedName>
</protein>
<gene>
    <name evidence="1" type="ORF">EZS28_025814</name>
</gene>